<evidence type="ECO:0000256" key="4">
    <source>
        <dbReference type="ARBA" id="ARBA00022544"/>
    </source>
</evidence>
<evidence type="ECO:0000256" key="1">
    <source>
        <dbReference type="ARBA" id="ARBA00004141"/>
    </source>
</evidence>
<dbReference type="OrthoDB" id="2661055at2"/>
<dbReference type="AlphaFoldDB" id="A0A433H8Z3"/>
<accession>A0A433H8Z3</accession>
<evidence type="ECO:0000313" key="9">
    <source>
        <dbReference type="EMBL" id="RUQ24799.1"/>
    </source>
</evidence>
<organism evidence="9 10">
    <name type="scientific">Peribacillus cavernae</name>
    <dbReference type="NCBI Taxonomy" id="1674310"/>
    <lineage>
        <taxon>Bacteria</taxon>
        <taxon>Bacillati</taxon>
        <taxon>Bacillota</taxon>
        <taxon>Bacilli</taxon>
        <taxon>Bacillales</taxon>
        <taxon>Bacillaceae</taxon>
        <taxon>Peribacillus</taxon>
    </lineage>
</organism>
<feature type="transmembrane region" description="Helical" evidence="8">
    <location>
        <begin position="39"/>
        <end position="61"/>
    </location>
</feature>
<evidence type="ECO:0000256" key="7">
    <source>
        <dbReference type="ARBA" id="ARBA00023136"/>
    </source>
</evidence>
<name>A0A433H8Z3_9BACI</name>
<dbReference type="Gene3D" id="1.20.1740.10">
    <property type="entry name" value="Amino acid/polyamine transporter I"/>
    <property type="match status" value="1"/>
</dbReference>
<comment type="caution">
    <text evidence="9">The sequence shown here is derived from an EMBL/GenBank/DDBJ whole genome shotgun (WGS) entry which is preliminary data.</text>
</comment>
<dbReference type="PANTHER" id="PTHR34975:SF2">
    <property type="entry name" value="SPORE GERMINATION PROTEIN A2"/>
    <property type="match status" value="1"/>
</dbReference>
<dbReference type="Proteomes" id="UP000267430">
    <property type="component" value="Unassembled WGS sequence"/>
</dbReference>
<evidence type="ECO:0000313" key="10">
    <source>
        <dbReference type="Proteomes" id="UP000267430"/>
    </source>
</evidence>
<feature type="transmembrane region" description="Helical" evidence="8">
    <location>
        <begin position="338"/>
        <end position="356"/>
    </location>
</feature>
<keyword evidence="5 8" id="KW-0812">Transmembrane</keyword>
<dbReference type="EMBL" id="RYZZ01000046">
    <property type="protein sequence ID" value="RUQ24799.1"/>
    <property type="molecule type" value="Genomic_DNA"/>
</dbReference>
<gene>
    <name evidence="9" type="ORF">ELQ35_21395</name>
</gene>
<keyword evidence="6 8" id="KW-1133">Transmembrane helix</keyword>
<feature type="transmembrane region" description="Helical" evidence="8">
    <location>
        <begin position="184"/>
        <end position="207"/>
    </location>
</feature>
<dbReference type="PANTHER" id="PTHR34975">
    <property type="entry name" value="SPORE GERMINATION PROTEIN A2"/>
    <property type="match status" value="1"/>
</dbReference>
<dbReference type="InterPro" id="IPR004761">
    <property type="entry name" value="Spore_GerAB"/>
</dbReference>
<evidence type="ECO:0000256" key="5">
    <source>
        <dbReference type="ARBA" id="ARBA00022692"/>
    </source>
</evidence>
<feature type="transmembrane region" description="Helical" evidence="8">
    <location>
        <begin position="81"/>
        <end position="101"/>
    </location>
</feature>
<feature type="transmembrane region" description="Helical" evidence="8">
    <location>
        <begin position="270"/>
        <end position="295"/>
    </location>
</feature>
<keyword evidence="7 8" id="KW-0472">Membrane</keyword>
<evidence type="ECO:0000256" key="8">
    <source>
        <dbReference type="SAM" id="Phobius"/>
    </source>
</evidence>
<feature type="transmembrane region" description="Helical" evidence="8">
    <location>
        <begin position="219"/>
        <end position="240"/>
    </location>
</feature>
<dbReference type="Pfam" id="PF03845">
    <property type="entry name" value="Spore_permease"/>
    <property type="match status" value="1"/>
</dbReference>
<comment type="subcellular location">
    <subcellularLocation>
        <location evidence="1">Membrane</location>
        <topology evidence="1">Multi-pass membrane protein</topology>
    </subcellularLocation>
</comment>
<proteinExistence type="inferred from homology"/>
<dbReference type="GO" id="GO:0009847">
    <property type="term" value="P:spore germination"/>
    <property type="evidence" value="ECO:0007669"/>
    <property type="project" value="InterPro"/>
</dbReference>
<sequence length="370" mass="41180">MEDSREITTLQAATILISTIIGVGILPLPLFAVRAGDTGAPLVTLLGIGIAAIGLFIITKLGMRHPQKTIIAYSEEILGKWWGKICSLIVIIFFAFLTGFASREFGAVVITAILGETPLEIVVIVMLLLAAVSVRNNINTFAYIHNFYVPIILAPALIIVVFSLQNGNMIYLQPLTGNNFNEMFSGTLMIASLFQGSFIMTLIIPAMKHPKKAMKASMWAILISGGLYLLIVVATVSVFGTEEIKQLFWPTLELARTTFLPGNILQRLDVVFLSVWVTAVFTTLFSSYYFTAFSIKQFFQLQDHKMLAYFILPFVFILAMLPLNIFQLYQFIENVGKVGLTITILYPLLLLIIDFMKGKRRRGKSGYKQP</sequence>
<protein>
    <submittedName>
        <fullName evidence="9">Amino acid permease</fullName>
    </submittedName>
</protein>
<reference evidence="9 10" key="1">
    <citation type="submission" date="2018-12" db="EMBL/GenBank/DDBJ databases">
        <title>Bacillus chawlae sp. nov., Bacillus glennii sp. nov., and Bacillus saganii sp. nov. Isolated from the Vehicle Assembly Building at Kennedy Space Center where the Viking Spacecraft were Assembled.</title>
        <authorList>
            <person name="Seuylemezian A."/>
            <person name="Vaishampayan P."/>
        </authorList>
    </citation>
    <scope>NUCLEOTIDE SEQUENCE [LARGE SCALE GENOMIC DNA]</scope>
    <source>
        <strain evidence="9 10">L5</strain>
    </source>
</reference>
<keyword evidence="4" id="KW-0309">Germination</keyword>
<keyword evidence="3" id="KW-0813">Transport</keyword>
<feature type="transmembrane region" description="Helical" evidence="8">
    <location>
        <begin position="307"/>
        <end position="332"/>
    </location>
</feature>
<feature type="transmembrane region" description="Helical" evidence="8">
    <location>
        <begin position="107"/>
        <end position="131"/>
    </location>
</feature>
<keyword evidence="10" id="KW-1185">Reference proteome</keyword>
<evidence type="ECO:0000256" key="3">
    <source>
        <dbReference type="ARBA" id="ARBA00022448"/>
    </source>
</evidence>
<comment type="similarity">
    <text evidence="2">Belongs to the amino acid-polyamine-organocation (APC) superfamily. Spore germination protein (SGP) (TC 2.A.3.9) family.</text>
</comment>
<evidence type="ECO:0000256" key="2">
    <source>
        <dbReference type="ARBA" id="ARBA00007998"/>
    </source>
</evidence>
<feature type="transmembrane region" description="Helical" evidence="8">
    <location>
        <begin position="12"/>
        <end position="33"/>
    </location>
</feature>
<dbReference type="RefSeq" id="WP_126867208.1">
    <property type="nucleotide sequence ID" value="NZ_JAUSTX010000022.1"/>
</dbReference>
<dbReference type="GO" id="GO:0016020">
    <property type="term" value="C:membrane"/>
    <property type="evidence" value="ECO:0007669"/>
    <property type="project" value="UniProtKB-SubCell"/>
</dbReference>
<dbReference type="NCBIfam" id="TIGR00912">
    <property type="entry name" value="2A0309"/>
    <property type="match status" value="1"/>
</dbReference>
<feature type="transmembrane region" description="Helical" evidence="8">
    <location>
        <begin position="143"/>
        <end position="164"/>
    </location>
</feature>
<evidence type="ECO:0000256" key="6">
    <source>
        <dbReference type="ARBA" id="ARBA00022989"/>
    </source>
</evidence>